<protein>
    <submittedName>
        <fullName evidence="1">Uncharacterized protein</fullName>
    </submittedName>
</protein>
<dbReference type="Proteomes" id="UP000054495">
    <property type="component" value="Unassembled WGS sequence"/>
</dbReference>
<evidence type="ECO:0000313" key="2">
    <source>
        <dbReference type="Proteomes" id="UP000054495"/>
    </source>
</evidence>
<gene>
    <name evidence="1" type="ORF">ANCCEY_13009</name>
</gene>
<sequence length="154" mass="17271">MWDSDALLAKFLCMLKCPSPQGGSAFVLVTEEQIYGQIRLHVFRLDLSGDGLSVTNCRALLHQPLTIGGEYIASMREDVPEVVVMANPGLQVNSFRLVWRINAMAEQAQDPTANFTVPGAELQHFYDGFLSNGYIFKSQKFEQYVKILPEDAKR</sequence>
<proteinExistence type="predicted"/>
<name>A0A0D6L805_9BILA</name>
<dbReference type="AlphaFoldDB" id="A0A0D6L805"/>
<accession>A0A0D6L805</accession>
<reference evidence="1 2" key="1">
    <citation type="submission" date="2013-05" db="EMBL/GenBank/DDBJ databases">
        <title>Draft genome of the parasitic nematode Anyclostoma ceylanicum.</title>
        <authorList>
            <person name="Mitreva M."/>
        </authorList>
    </citation>
    <scope>NUCLEOTIDE SEQUENCE [LARGE SCALE GENOMIC DNA]</scope>
</reference>
<organism evidence="1 2">
    <name type="scientific">Ancylostoma ceylanicum</name>
    <dbReference type="NCBI Taxonomy" id="53326"/>
    <lineage>
        <taxon>Eukaryota</taxon>
        <taxon>Metazoa</taxon>
        <taxon>Ecdysozoa</taxon>
        <taxon>Nematoda</taxon>
        <taxon>Chromadorea</taxon>
        <taxon>Rhabditida</taxon>
        <taxon>Rhabditina</taxon>
        <taxon>Rhabditomorpha</taxon>
        <taxon>Strongyloidea</taxon>
        <taxon>Ancylostomatidae</taxon>
        <taxon>Ancylostomatinae</taxon>
        <taxon>Ancylostoma</taxon>
    </lineage>
</organism>
<dbReference type="EMBL" id="KE125548">
    <property type="protein sequence ID" value="EPB67900.1"/>
    <property type="molecule type" value="Genomic_DNA"/>
</dbReference>
<keyword evidence="2" id="KW-1185">Reference proteome</keyword>
<evidence type="ECO:0000313" key="1">
    <source>
        <dbReference type="EMBL" id="EPB67900.1"/>
    </source>
</evidence>